<reference evidence="2" key="1">
    <citation type="journal article" date="2014" name="BMC Genomics">
        <title>Characterizing the developmental transcriptome of the oriental fruit fly, Bactrocera dorsalis (Diptera: Tephritidae) through comparative genomic analysis with Drosophila melanogaster utilizing modENCODE datasets.</title>
        <authorList>
            <person name="Geib S.M."/>
            <person name="Calla B."/>
            <person name="Hall B."/>
            <person name="Hou S."/>
            <person name="Manoukis N.C."/>
        </authorList>
    </citation>
    <scope>NUCLEOTIDE SEQUENCE</scope>
    <source>
        <strain evidence="2">Punador</strain>
    </source>
</reference>
<evidence type="ECO:0000313" key="2">
    <source>
        <dbReference type="EMBL" id="JAC45107.1"/>
    </source>
</evidence>
<feature type="compositionally biased region" description="Polar residues" evidence="1">
    <location>
        <begin position="60"/>
        <end position="93"/>
    </location>
</feature>
<sequence length="146" mass="16125">MAFMMPVMKNNYDIYKDSRSRKTSECSTTSSNGGAPTLSSAMGVPANGRVRKVSECKSESFATSPSHTYRMQMQRCQSSRAFPRNASRTSHSSAAGALSPTRSFSQASSPPKTINTTESQNDITKFHLRLVDKLRKSFRKDSAKRS</sequence>
<dbReference type="Proteomes" id="UP001652620">
    <property type="component" value="Chromosome 4"/>
</dbReference>
<reference evidence="4" key="2">
    <citation type="submission" date="2025-04" db="UniProtKB">
        <authorList>
            <consortium name="RefSeq"/>
        </authorList>
    </citation>
    <scope>IDENTIFICATION</scope>
    <source>
        <strain evidence="4">Punador</strain>
    </source>
</reference>
<dbReference type="GeneID" id="105230375"/>
<dbReference type="OrthoDB" id="6357957at2759"/>
<dbReference type="KEGG" id="bdr:105230375"/>
<feature type="region of interest" description="Disordered" evidence="1">
    <location>
        <begin position="16"/>
        <end position="122"/>
    </location>
</feature>
<accession>A0A034VSM2</accession>
<gene>
    <name evidence="4" type="primary">LOC105230375</name>
</gene>
<dbReference type="RefSeq" id="XP_011209413.1">
    <property type="nucleotide sequence ID" value="XM_011211111.3"/>
</dbReference>
<evidence type="ECO:0000313" key="4">
    <source>
        <dbReference type="RefSeq" id="XP_011209413.1"/>
    </source>
</evidence>
<organism evidence="2">
    <name type="scientific">Bactrocera dorsalis</name>
    <name type="common">Oriental fruit fly</name>
    <name type="synonym">Dacus dorsalis</name>
    <dbReference type="NCBI Taxonomy" id="27457"/>
    <lineage>
        <taxon>Eukaryota</taxon>
        <taxon>Metazoa</taxon>
        <taxon>Ecdysozoa</taxon>
        <taxon>Arthropoda</taxon>
        <taxon>Hexapoda</taxon>
        <taxon>Insecta</taxon>
        <taxon>Pterygota</taxon>
        <taxon>Neoptera</taxon>
        <taxon>Endopterygota</taxon>
        <taxon>Diptera</taxon>
        <taxon>Brachycera</taxon>
        <taxon>Muscomorpha</taxon>
        <taxon>Tephritoidea</taxon>
        <taxon>Tephritidae</taxon>
        <taxon>Bactrocera</taxon>
        <taxon>Bactrocera</taxon>
    </lineage>
</organism>
<proteinExistence type="predicted"/>
<dbReference type="AlphaFoldDB" id="A0A034VSM2"/>
<protein>
    <submittedName>
        <fullName evidence="4">Uncharacterized protein LOC105230375</fullName>
    </submittedName>
</protein>
<feature type="compositionally biased region" description="Polar residues" evidence="1">
    <location>
        <begin position="25"/>
        <end position="40"/>
    </location>
</feature>
<evidence type="ECO:0000313" key="3">
    <source>
        <dbReference type="Proteomes" id="UP001652620"/>
    </source>
</evidence>
<name>A0A034VSM2_BACDO</name>
<dbReference type="PANTHER" id="PTHR38338">
    <property type="entry name" value="AGAP013079-PA"/>
    <property type="match status" value="1"/>
</dbReference>
<dbReference type="PANTHER" id="PTHR38338:SF1">
    <property type="entry name" value="AGAP013079-PA"/>
    <property type="match status" value="1"/>
</dbReference>
<dbReference type="OMA" id="NKFHTRL"/>
<keyword evidence="3" id="KW-1185">Reference proteome</keyword>
<dbReference type="EMBL" id="GAKP01013845">
    <property type="protein sequence ID" value="JAC45107.1"/>
    <property type="molecule type" value="Transcribed_RNA"/>
</dbReference>
<feature type="compositionally biased region" description="Polar residues" evidence="1">
    <location>
        <begin position="100"/>
        <end position="122"/>
    </location>
</feature>
<evidence type="ECO:0000256" key="1">
    <source>
        <dbReference type="SAM" id="MobiDB-lite"/>
    </source>
</evidence>